<evidence type="ECO:0000256" key="1">
    <source>
        <dbReference type="ARBA" id="ARBA00022603"/>
    </source>
</evidence>
<keyword evidence="1 6" id="KW-0489">Methyltransferase</keyword>
<dbReference type="InterPro" id="IPR025789">
    <property type="entry name" value="DOT1_dom"/>
</dbReference>
<dbReference type="CDD" id="cd02440">
    <property type="entry name" value="AdoMet_MTases"/>
    <property type="match status" value="1"/>
</dbReference>
<dbReference type="SUPFAM" id="SSF53335">
    <property type="entry name" value="S-adenosyl-L-methionine-dependent methyltransferases"/>
    <property type="match status" value="1"/>
</dbReference>
<dbReference type="InterPro" id="IPR026170">
    <property type="entry name" value="FAM173A/B"/>
</dbReference>
<evidence type="ECO:0000256" key="4">
    <source>
        <dbReference type="SAM" id="Phobius"/>
    </source>
</evidence>
<dbReference type="Proteomes" id="UP000554004">
    <property type="component" value="Unassembled WGS sequence"/>
</dbReference>
<keyword evidence="4" id="KW-0472">Membrane</keyword>
<comment type="caution">
    <text evidence="6">The sequence shown here is derived from an EMBL/GenBank/DDBJ whole genome shotgun (WGS) entry which is preliminary data.</text>
</comment>
<feature type="domain" description="DOT1" evidence="5">
    <location>
        <begin position="36"/>
        <end position="98"/>
    </location>
</feature>
<evidence type="ECO:0000256" key="2">
    <source>
        <dbReference type="ARBA" id="ARBA00022679"/>
    </source>
</evidence>
<dbReference type="Pfam" id="PF08123">
    <property type="entry name" value="DOT1"/>
    <property type="match status" value="1"/>
</dbReference>
<keyword evidence="4" id="KW-0812">Transmembrane</keyword>
<dbReference type="PANTHER" id="PTHR13610">
    <property type="entry name" value="METHYLTRANSFERASE DOMAIN-CONTAINING PROTEIN"/>
    <property type="match status" value="1"/>
</dbReference>
<dbReference type="PANTHER" id="PTHR13610:SF11">
    <property type="entry name" value="METHYLTRANSFERASE DOMAIN-CONTAINING PROTEIN"/>
    <property type="match status" value="1"/>
</dbReference>
<evidence type="ECO:0000256" key="3">
    <source>
        <dbReference type="ARBA" id="ARBA00022691"/>
    </source>
</evidence>
<dbReference type="EMBL" id="JAAZAL010000013">
    <property type="protein sequence ID" value="NLE30710.1"/>
    <property type="molecule type" value="Genomic_DNA"/>
</dbReference>
<dbReference type="GO" id="GO:0032259">
    <property type="term" value="P:methylation"/>
    <property type="evidence" value="ECO:0007669"/>
    <property type="project" value="UniProtKB-KW"/>
</dbReference>
<sequence length="175" mass="20191">MPNGLALAVNILIVLFLLSYIVSMILNFFSPYYATPKKLVKEIIKKFGIKPNEKFADLGCGDGRVVWATHKMFKCESVGYEISPVLLMMIKLSKAVYAPFNKKIKFVEEDFFKVDLKGYDVIYCCLPEDVLELLSNKFKKELKKGSRVYSYKREIPNLKGKKIEVGKQHIFEYIL</sequence>
<evidence type="ECO:0000313" key="6">
    <source>
        <dbReference type="EMBL" id="NLE30710.1"/>
    </source>
</evidence>
<evidence type="ECO:0000313" key="7">
    <source>
        <dbReference type="Proteomes" id="UP000554004"/>
    </source>
</evidence>
<proteinExistence type="predicted"/>
<gene>
    <name evidence="6" type="ORF">GX618_00325</name>
</gene>
<organism evidence="6 7">
    <name type="scientific">Candidatus Dojkabacteria bacterium</name>
    <dbReference type="NCBI Taxonomy" id="2099670"/>
    <lineage>
        <taxon>Bacteria</taxon>
        <taxon>Candidatus Dojkabacteria</taxon>
    </lineage>
</organism>
<evidence type="ECO:0000259" key="5">
    <source>
        <dbReference type="Pfam" id="PF08123"/>
    </source>
</evidence>
<dbReference type="AlphaFoldDB" id="A0A847ESD4"/>
<keyword evidence="2 6" id="KW-0808">Transferase</keyword>
<name>A0A847ESD4_9BACT</name>
<protein>
    <submittedName>
        <fullName evidence="6">Class I SAM-dependent methyltransferase</fullName>
    </submittedName>
</protein>
<dbReference type="GO" id="GO:0031151">
    <property type="term" value="F:histone H3K79 methyltransferase activity"/>
    <property type="evidence" value="ECO:0007669"/>
    <property type="project" value="InterPro"/>
</dbReference>
<reference evidence="6 7" key="1">
    <citation type="journal article" date="2020" name="Biotechnol. Biofuels">
        <title>New insights from the biogas microbiome by comprehensive genome-resolved metagenomics of nearly 1600 species originating from multiple anaerobic digesters.</title>
        <authorList>
            <person name="Campanaro S."/>
            <person name="Treu L."/>
            <person name="Rodriguez-R L.M."/>
            <person name="Kovalovszki A."/>
            <person name="Ziels R.M."/>
            <person name="Maus I."/>
            <person name="Zhu X."/>
            <person name="Kougias P.G."/>
            <person name="Basile A."/>
            <person name="Luo G."/>
            <person name="Schluter A."/>
            <person name="Konstantinidis K.T."/>
            <person name="Angelidaki I."/>
        </authorList>
    </citation>
    <scope>NUCLEOTIDE SEQUENCE [LARGE SCALE GENOMIC DNA]</scope>
    <source>
        <strain evidence="6">AS06rmzACSIP_421</strain>
    </source>
</reference>
<accession>A0A847ESD4</accession>
<dbReference type="InterPro" id="IPR029063">
    <property type="entry name" value="SAM-dependent_MTases_sf"/>
</dbReference>
<keyword evidence="4" id="KW-1133">Transmembrane helix</keyword>
<dbReference type="Gene3D" id="3.40.50.150">
    <property type="entry name" value="Vaccinia Virus protein VP39"/>
    <property type="match status" value="1"/>
</dbReference>
<feature type="transmembrane region" description="Helical" evidence="4">
    <location>
        <begin position="6"/>
        <end position="29"/>
    </location>
</feature>
<keyword evidence="3" id="KW-0949">S-adenosyl-L-methionine</keyword>